<evidence type="ECO:0000256" key="2">
    <source>
        <dbReference type="ARBA" id="ARBA00022723"/>
    </source>
</evidence>
<accession>A0A078ACG3</accession>
<dbReference type="PANTHER" id="PTHR45686:SF4">
    <property type="entry name" value="ADP-RIBOSYLATION FACTOR GTPASE ACTIVATING PROTEIN 3, ISOFORM H"/>
    <property type="match status" value="1"/>
</dbReference>
<dbReference type="InterPro" id="IPR038508">
    <property type="entry name" value="ArfGAP_dom_sf"/>
</dbReference>
<evidence type="ECO:0000259" key="6">
    <source>
        <dbReference type="PROSITE" id="PS50115"/>
    </source>
</evidence>
<dbReference type="InterPro" id="IPR037278">
    <property type="entry name" value="ARFGAP/RecO"/>
</dbReference>
<dbReference type="PRINTS" id="PR00405">
    <property type="entry name" value="REVINTRACTNG"/>
</dbReference>
<dbReference type="GO" id="GO:0048205">
    <property type="term" value="P:COPI coating of Golgi vesicle"/>
    <property type="evidence" value="ECO:0007669"/>
    <property type="project" value="TreeGrafter"/>
</dbReference>
<feature type="domain" description="Arf-GAP" evidence="6">
    <location>
        <begin position="21"/>
        <end position="127"/>
    </location>
</feature>
<evidence type="ECO:0000313" key="8">
    <source>
        <dbReference type="Proteomes" id="UP000039865"/>
    </source>
</evidence>
<dbReference type="SUPFAM" id="SSF57863">
    <property type="entry name" value="ArfGap/RecO-like zinc finger"/>
    <property type="match status" value="1"/>
</dbReference>
<dbReference type="EMBL" id="CCKQ01008477">
    <property type="protein sequence ID" value="CDW79935.1"/>
    <property type="molecule type" value="Genomic_DNA"/>
</dbReference>
<keyword evidence="4" id="KW-0862">Zinc</keyword>
<keyword evidence="3 5" id="KW-0863">Zinc-finger</keyword>
<dbReference type="GO" id="GO:0000139">
    <property type="term" value="C:Golgi membrane"/>
    <property type="evidence" value="ECO:0007669"/>
    <property type="project" value="GOC"/>
</dbReference>
<reference evidence="7 8" key="1">
    <citation type="submission" date="2014-06" db="EMBL/GenBank/DDBJ databases">
        <authorList>
            <person name="Swart Estienne"/>
        </authorList>
    </citation>
    <scope>NUCLEOTIDE SEQUENCE [LARGE SCALE GENOMIC DNA]</scope>
    <source>
        <strain evidence="7 8">130c</strain>
    </source>
</reference>
<keyword evidence="8" id="KW-1185">Reference proteome</keyword>
<dbReference type="SMART" id="SM00105">
    <property type="entry name" value="ArfGap"/>
    <property type="match status" value="1"/>
</dbReference>
<dbReference type="PANTHER" id="PTHR45686">
    <property type="entry name" value="ADP-RIBOSYLATION FACTOR GTPASE ACTIVATING PROTEIN 3, ISOFORM H-RELATED"/>
    <property type="match status" value="1"/>
</dbReference>
<evidence type="ECO:0000256" key="3">
    <source>
        <dbReference type="ARBA" id="ARBA00022771"/>
    </source>
</evidence>
<proteinExistence type="predicted"/>
<evidence type="ECO:0000256" key="5">
    <source>
        <dbReference type="PROSITE-ProRule" id="PRU00288"/>
    </source>
</evidence>
<dbReference type="GO" id="GO:0008270">
    <property type="term" value="F:zinc ion binding"/>
    <property type="evidence" value="ECO:0007669"/>
    <property type="project" value="UniProtKB-KW"/>
</dbReference>
<dbReference type="CDD" id="cd08830">
    <property type="entry name" value="ArfGap_ArfGap1"/>
    <property type="match status" value="1"/>
</dbReference>
<evidence type="ECO:0000256" key="4">
    <source>
        <dbReference type="ARBA" id="ARBA00022833"/>
    </source>
</evidence>
<dbReference type="InParanoid" id="A0A078ACG3"/>
<evidence type="ECO:0000313" key="7">
    <source>
        <dbReference type="EMBL" id="CDW79935.1"/>
    </source>
</evidence>
<dbReference type="Pfam" id="PF01412">
    <property type="entry name" value="ArfGap"/>
    <property type="match status" value="1"/>
</dbReference>
<dbReference type="OrthoDB" id="983479at2759"/>
<dbReference type="Gene3D" id="1.10.220.150">
    <property type="entry name" value="Arf GTPase activating protein"/>
    <property type="match status" value="1"/>
</dbReference>
<dbReference type="InterPro" id="IPR001164">
    <property type="entry name" value="ArfGAP_dom"/>
</dbReference>
<dbReference type="Proteomes" id="UP000039865">
    <property type="component" value="Unassembled WGS sequence"/>
</dbReference>
<sequence length="356" mass="40516">MESRSNNNQAQQQPLDNTIADLVFKQLKSYPENQQCFDCGQQNPQWASVSNGVFLCPSCSALHRTLGVYYSSIRSMTIDSWGERALKMMSLGGNKNLKEFFKKYDLLEESSDNRYKTIAADFYRQRLRQIVDGQMFNDQEPTYEKGRELVVERPLDSGADGQNQEGDSENSSLFDYIEQIHHNKLILLSPSKLLHYPIVDKLKDVGLRAVDKGAWAVSMIGSKVSETGVPQKFSSMVKTASDKTNENFAMMKEKGSEKFHQASESYPVVNTITDGTKRMVGAVSEMSSNAYHKLKTMIVDDKDHDDWQNQRQHHEIIQHQAPSQEYKVDTRDNKQIVSDLLEPQTNKQPVQTTVSQ</sequence>
<evidence type="ECO:0000256" key="1">
    <source>
        <dbReference type="ARBA" id="ARBA00022468"/>
    </source>
</evidence>
<name>A0A078ACG3_STYLE</name>
<organism evidence="7 8">
    <name type="scientific">Stylonychia lemnae</name>
    <name type="common">Ciliate</name>
    <dbReference type="NCBI Taxonomy" id="5949"/>
    <lineage>
        <taxon>Eukaryota</taxon>
        <taxon>Sar</taxon>
        <taxon>Alveolata</taxon>
        <taxon>Ciliophora</taxon>
        <taxon>Intramacronucleata</taxon>
        <taxon>Spirotrichea</taxon>
        <taxon>Stichotrichia</taxon>
        <taxon>Sporadotrichida</taxon>
        <taxon>Oxytrichidae</taxon>
        <taxon>Stylonychinae</taxon>
        <taxon>Stylonychia</taxon>
    </lineage>
</organism>
<keyword evidence="2" id="KW-0479">Metal-binding</keyword>
<dbReference type="PROSITE" id="PS50115">
    <property type="entry name" value="ARFGAP"/>
    <property type="match status" value="1"/>
</dbReference>
<dbReference type="GO" id="GO:0005096">
    <property type="term" value="F:GTPase activator activity"/>
    <property type="evidence" value="ECO:0007669"/>
    <property type="project" value="UniProtKB-KW"/>
</dbReference>
<dbReference type="AlphaFoldDB" id="A0A078ACG3"/>
<protein>
    <submittedName>
        <fullName evidence="7">Probable adp-ribosylation factor gtpase-activating protein agd9-like</fullName>
    </submittedName>
</protein>
<gene>
    <name evidence="7" type="primary">Contig3806.g4072</name>
    <name evidence="7" type="ORF">STYLEM_8927</name>
</gene>
<keyword evidence="1" id="KW-0343">GTPase activation</keyword>